<gene>
    <name evidence="2" type="ORF">MM415A01503_0008</name>
    <name evidence="1" type="ORF">MM415B00353_0027</name>
</gene>
<evidence type="ECO:0000313" key="2">
    <source>
        <dbReference type="EMBL" id="QJA76488.1"/>
    </source>
</evidence>
<protein>
    <submittedName>
        <fullName evidence="2">Uncharacterized protein</fullName>
    </submittedName>
</protein>
<dbReference type="AlphaFoldDB" id="A0A6M3K459"/>
<reference evidence="2" key="1">
    <citation type="submission" date="2020-03" db="EMBL/GenBank/DDBJ databases">
        <title>The deep terrestrial virosphere.</title>
        <authorList>
            <person name="Holmfeldt K."/>
            <person name="Nilsson E."/>
            <person name="Simone D."/>
            <person name="Lopez-Fernandez M."/>
            <person name="Wu X."/>
            <person name="de Brujin I."/>
            <person name="Lundin D."/>
            <person name="Andersson A."/>
            <person name="Bertilsson S."/>
            <person name="Dopson M."/>
        </authorList>
    </citation>
    <scope>NUCLEOTIDE SEQUENCE</scope>
    <source>
        <strain evidence="2">MM415A01503</strain>
        <strain evidence="1">MM415B00353</strain>
    </source>
</reference>
<accession>A0A6M3K459</accession>
<name>A0A6M3K459_9ZZZZ</name>
<dbReference type="EMBL" id="MT142228">
    <property type="protein sequence ID" value="QJA76488.1"/>
    <property type="molecule type" value="Genomic_DNA"/>
</dbReference>
<evidence type="ECO:0000313" key="1">
    <source>
        <dbReference type="EMBL" id="QJA66380.1"/>
    </source>
</evidence>
<sequence length="56" mass="6724">MLINYNPDEWEYKVECHPCDFHKKHPKENWAGCTCQGSITQTRKKRIITIDDERSE</sequence>
<proteinExistence type="predicted"/>
<organism evidence="2">
    <name type="scientific">viral metagenome</name>
    <dbReference type="NCBI Taxonomy" id="1070528"/>
    <lineage>
        <taxon>unclassified sequences</taxon>
        <taxon>metagenomes</taxon>
        <taxon>organismal metagenomes</taxon>
    </lineage>
</organism>
<dbReference type="EMBL" id="MT141554">
    <property type="protein sequence ID" value="QJA66380.1"/>
    <property type="molecule type" value="Genomic_DNA"/>
</dbReference>